<dbReference type="PANTHER" id="PTHR43255:SF1">
    <property type="entry name" value="IRON-SULFUR-BINDING OXIDOREDUCTASE FADF-RELATED"/>
    <property type="match status" value="1"/>
</dbReference>
<accession>A0A9J6QXJ4</accession>
<evidence type="ECO:0000313" key="9">
    <source>
        <dbReference type="Proteomes" id="UP001065549"/>
    </source>
</evidence>
<dbReference type="SUPFAM" id="SSF51905">
    <property type="entry name" value="FAD/NAD(P)-binding domain"/>
    <property type="match status" value="1"/>
</dbReference>
<keyword evidence="3" id="KW-0560">Oxidoreductase</keyword>
<dbReference type="InterPro" id="IPR051460">
    <property type="entry name" value="HdrC_iron-sulfur_subunit"/>
</dbReference>
<keyword evidence="5" id="KW-0411">Iron-sulfur</keyword>
<gene>
    <name evidence="8" type="ORF">OBO34_17975</name>
</gene>
<evidence type="ECO:0000256" key="4">
    <source>
        <dbReference type="ARBA" id="ARBA00023004"/>
    </source>
</evidence>
<reference evidence="8" key="1">
    <citation type="submission" date="2022-09" db="EMBL/GenBank/DDBJ databases">
        <title>Culturomic study of gut microbiota in children with autism spectrum disorder.</title>
        <authorList>
            <person name="Efimov B.A."/>
            <person name="Chaplin A.V."/>
            <person name="Sokolova S.R."/>
            <person name="Pikina A.P."/>
            <person name="Korzhanova M."/>
            <person name="Belova V."/>
            <person name="Korostin D."/>
        </authorList>
    </citation>
    <scope>NUCLEOTIDE SEQUENCE</scope>
    <source>
        <strain evidence="8">ASD5510</strain>
    </source>
</reference>
<dbReference type="NCBIfam" id="NF045663">
    <property type="entry name" value="diclust_near_Sec"/>
    <property type="match status" value="1"/>
</dbReference>
<dbReference type="RefSeq" id="WP_253020270.1">
    <property type="nucleotide sequence ID" value="NZ_JAOSHN010000008.1"/>
</dbReference>
<dbReference type="Pfam" id="PF02754">
    <property type="entry name" value="CCG"/>
    <property type="match status" value="1"/>
</dbReference>
<dbReference type="GO" id="GO:0016491">
    <property type="term" value="F:oxidoreductase activity"/>
    <property type="evidence" value="ECO:0007669"/>
    <property type="project" value="UniProtKB-KW"/>
</dbReference>
<dbReference type="Proteomes" id="UP001065549">
    <property type="component" value="Unassembled WGS sequence"/>
</dbReference>
<evidence type="ECO:0000256" key="1">
    <source>
        <dbReference type="ARBA" id="ARBA00022485"/>
    </source>
</evidence>
<evidence type="ECO:0000256" key="5">
    <source>
        <dbReference type="ARBA" id="ARBA00023014"/>
    </source>
</evidence>
<keyword evidence="2" id="KW-0479">Metal-binding</keyword>
<dbReference type="InterPro" id="IPR028261">
    <property type="entry name" value="DPD_II"/>
</dbReference>
<dbReference type="GO" id="GO:0005886">
    <property type="term" value="C:plasma membrane"/>
    <property type="evidence" value="ECO:0007669"/>
    <property type="project" value="TreeGrafter"/>
</dbReference>
<proteinExistence type="predicted"/>
<evidence type="ECO:0000256" key="3">
    <source>
        <dbReference type="ARBA" id="ARBA00023002"/>
    </source>
</evidence>
<dbReference type="PANTHER" id="PTHR43255">
    <property type="entry name" value="IRON-SULFUR-BINDING OXIDOREDUCTASE FADF-RELATED-RELATED"/>
    <property type="match status" value="1"/>
</dbReference>
<dbReference type="SUPFAM" id="SSF46548">
    <property type="entry name" value="alpha-helical ferredoxin"/>
    <property type="match status" value="1"/>
</dbReference>
<name>A0A9J6QXJ4_9FIRM</name>
<keyword evidence="9" id="KW-1185">Reference proteome</keyword>
<feature type="domain" description="Cysteine-rich" evidence="6">
    <location>
        <begin position="548"/>
        <end position="625"/>
    </location>
</feature>
<dbReference type="InterPro" id="IPR004017">
    <property type="entry name" value="Cys_rich_dom"/>
</dbReference>
<dbReference type="EMBL" id="JAOSHN010000008">
    <property type="protein sequence ID" value="MCU7380223.1"/>
    <property type="molecule type" value="Genomic_DNA"/>
</dbReference>
<comment type="caution">
    <text evidence="8">The sequence shown here is derived from an EMBL/GenBank/DDBJ whole genome shotgun (WGS) entry which is preliminary data.</text>
</comment>
<evidence type="ECO:0000313" key="8">
    <source>
        <dbReference type="EMBL" id="MCU7380223.1"/>
    </source>
</evidence>
<dbReference type="Gene3D" id="3.40.50.720">
    <property type="entry name" value="NAD(P)-binding Rossmann-like Domain"/>
    <property type="match status" value="1"/>
</dbReference>
<dbReference type="GO" id="GO:0051539">
    <property type="term" value="F:4 iron, 4 sulfur cluster binding"/>
    <property type="evidence" value="ECO:0007669"/>
    <property type="project" value="UniProtKB-KW"/>
</dbReference>
<protein>
    <submittedName>
        <fullName evidence="8">Heterodisulfide reductase-related iron-sulfur binding cluster</fullName>
    </submittedName>
</protein>
<feature type="domain" description="Dihydroprymidine dehydrogenase" evidence="7">
    <location>
        <begin position="10"/>
        <end position="94"/>
    </location>
</feature>
<dbReference type="GO" id="GO:0046872">
    <property type="term" value="F:metal ion binding"/>
    <property type="evidence" value="ECO:0007669"/>
    <property type="project" value="UniProtKB-KW"/>
</dbReference>
<dbReference type="InterPro" id="IPR036188">
    <property type="entry name" value="FAD/NAD-bd_sf"/>
</dbReference>
<dbReference type="InterPro" id="IPR009051">
    <property type="entry name" value="Helical_ferredxn"/>
</dbReference>
<evidence type="ECO:0000256" key="2">
    <source>
        <dbReference type="ARBA" id="ARBA00022723"/>
    </source>
</evidence>
<dbReference type="Gene3D" id="1.10.1060.10">
    <property type="entry name" value="Alpha-helical ferredoxin"/>
    <property type="match status" value="1"/>
</dbReference>
<keyword evidence="1" id="KW-0004">4Fe-4S</keyword>
<dbReference type="Pfam" id="PF13450">
    <property type="entry name" value="NAD_binding_8"/>
    <property type="match status" value="1"/>
</dbReference>
<organism evidence="8 9">
    <name type="scientific">Hominibacterium faecale</name>
    <dbReference type="NCBI Taxonomy" id="2839743"/>
    <lineage>
        <taxon>Bacteria</taxon>
        <taxon>Bacillati</taxon>
        <taxon>Bacillota</taxon>
        <taxon>Clostridia</taxon>
        <taxon>Peptostreptococcales</taxon>
        <taxon>Anaerovoracaceae</taxon>
        <taxon>Hominibacterium</taxon>
    </lineage>
</organism>
<dbReference type="AlphaFoldDB" id="A0A9J6QXJ4"/>
<evidence type="ECO:0000259" key="6">
    <source>
        <dbReference type="Pfam" id="PF02754"/>
    </source>
</evidence>
<sequence length="782" mass="87457">MQNYYKQFETCRERDIPACADACPFKLDILTVQDKIATGRFNAAYKSIRDQVVFPGIVSEICPAYCENVCIRKSIDAPVQVRLMEKSVVASATRKTSNKYNLPAKKKSVAVIGAGLSGMGFAFRMASKKYPVTVFEKEDRIGGHLKELMEESVYMAEFDLQFANENYELRLNTQIDDIHKLCKNGGSESPDASGGGETFDVIYVATGKGGNTFGLPMPNQKTETGGPGGYMTVGDTAVFIGGEVCGKDLMHALADGINIASSAEGFLKAKKLDYPKQAQPTGCVPDQDKLTDTPAVIPKDGKVLDQEECIAEAKRCIRCQCDACAAQCDLVAYFDKMPVKMRDEIFLSCKPAGSLVHKSPARKYVAACTRCDLMTEGCPEHIDLCGMVKYARHKMHDADKVPAAYRQYFIRDMAFANGEYAALKKNIGTEGNYAFFPGCNLGALEPEYVLRPYKWLLSKQPDTSILLRCCSVPADWDGNSQQHGEEIEALRRDWMDLGKPTLIMACMSCQKHIRQYLPEIETVSLYEILEQWGFEPDEAAKEDKGTSYAIFDPCSARNEENVQSAVRTLISASGISAGELPKGDQHGCCGFGGMGSVAAPEFAEYVARQRMELSEAPYIVYCSNCKDIFCDRGKKTVHILDILFGIDPDGVRSQPDLTRRRMNRVALKKRLLEEIWKEESEMESYENEYPLIMEDEVREKVNKQKILEEDICAVIDNAQTTGRRTFDPNTGHYKAYKEIGHITCWVEYTPLEQGYEVHNLYTHRMKIELEAVWNGRKTETDL</sequence>
<dbReference type="Pfam" id="PF14691">
    <property type="entry name" value="Fer4_20"/>
    <property type="match status" value="1"/>
</dbReference>
<evidence type="ECO:0000259" key="7">
    <source>
        <dbReference type="Pfam" id="PF14691"/>
    </source>
</evidence>
<keyword evidence="4" id="KW-0408">Iron</keyword>